<organism evidence="1 2">
    <name type="scientific">candidate division MSBL1 archaeon SCGC-AAA259D18</name>
    <dbReference type="NCBI Taxonomy" id="1698262"/>
    <lineage>
        <taxon>Archaea</taxon>
        <taxon>Methanobacteriati</taxon>
        <taxon>Methanobacteriota</taxon>
        <taxon>candidate division MSBL1</taxon>
    </lineage>
</organism>
<evidence type="ECO:0000313" key="1">
    <source>
        <dbReference type="EMBL" id="KXA90819.1"/>
    </source>
</evidence>
<protein>
    <submittedName>
        <fullName evidence="1">Uncharacterized protein</fullName>
    </submittedName>
</protein>
<evidence type="ECO:0000313" key="2">
    <source>
        <dbReference type="Proteomes" id="UP000070195"/>
    </source>
</evidence>
<reference evidence="1 2" key="1">
    <citation type="journal article" date="2016" name="Sci. Rep.">
        <title>Metabolic traits of an uncultured archaeal lineage -MSBL1- from brine pools of the Red Sea.</title>
        <authorList>
            <person name="Mwirichia R."/>
            <person name="Alam I."/>
            <person name="Rashid M."/>
            <person name="Vinu M."/>
            <person name="Ba-Alawi W."/>
            <person name="Anthony Kamau A."/>
            <person name="Kamanda Ngugi D."/>
            <person name="Goker M."/>
            <person name="Klenk H.P."/>
            <person name="Bajic V."/>
            <person name="Stingl U."/>
        </authorList>
    </citation>
    <scope>NUCLEOTIDE SEQUENCE [LARGE SCALE GENOMIC DNA]</scope>
    <source>
        <strain evidence="1">SCGC-AAA259D18</strain>
    </source>
</reference>
<keyword evidence="2" id="KW-1185">Reference proteome</keyword>
<dbReference type="EMBL" id="LHXM01000051">
    <property type="protein sequence ID" value="KXA90819.1"/>
    <property type="molecule type" value="Genomic_DNA"/>
</dbReference>
<gene>
    <name evidence="1" type="ORF">AKJ63_02180</name>
</gene>
<name>A0A133U9H4_9EURY</name>
<proteinExistence type="predicted"/>
<accession>A0A133U9H4</accession>
<comment type="caution">
    <text evidence="1">The sequence shown here is derived from an EMBL/GenBank/DDBJ whole genome shotgun (WGS) entry which is preliminary data.</text>
</comment>
<sequence length="199" mass="22519">MDYFDVNDQEEISIHRLPLPKNVKTKSKAQRKRAREKAFRDYFSISKQEKVNLRKLKLQRTILGSGENRTEEASKVVKLKVLRAEKLSDSGSALIISNRRKIKSLARKILKEDLGVSKLKICKASDFENLLLGLIGNEGKFLGIGIMKNLDFSSLKGNIVMPRNISSQIVKIQFGSLRVTPKGDEIGPVKLPKREVIFL</sequence>
<dbReference type="Proteomes" id="UP000070195">
    <property type="component" value="Unassembled WGS sequence"/>
</dbReference>
<dbReference type="AlphaFoldDB" id="A0A133U9H4"/>